<evidence type="ECO:0000256" key="14">
    <source>
        <dbReference type="SAM" id="MobiDB-lite"/>
    </source>
</evidence>
<dbReference type="InterPro" id="IPR002110">
    <property type="entry name" value="Ankyrin_rpt"/>
</dbReference>
<dbReference type="InterPro" id="IPR001841">
    <property type="entry name" value="Znf_RING"/>
</dbReference>
<dbReference type="GO" id="GO:0008270">
    <property type="term" value="F:zinc ion binding"/>
    <property type="evidence" value="ECO:0007669"/>
    <property type="project" value="UniProtKB-KW"/>
</dbReference>
<comment type="subcellular location">
    <subcellularLocation>
        <location evidence="2">Cell membrane</location>
        <topology evidence="2">Peripheral membrane protein</topology>
        <orientation evidence="2">Cytoplasmic side</orientation>
    </subcellularLocation>
</comment>
<keyword evidence="5" id="KW-0808">Transferase</keyword>
<evidence type="ECO:0000256" key="9">
    <source>
        <dbReference type="ARBA" id="ARBA00022786"/>
    </source>
</evidence>
<feature type="repeat" description="ANK" evidence="12">
    <location>
        <begin position="45"/>
        <end position="77"/>
    </location>
</feature>
<evidence type="ECO:0000256" key="5">
    <source>
        <dbReference type="ARBA" id="ARBA00022679"/>
    </source>
</evidence>
<dbReference type="SUPFAM" id="SSF57850">
    <property type="entry name" value="RING/U-box"/>
    <property type="match status" value="1"/>
</dbReference>
<organism evidence="16 17">
    <name type="scientific">Senna tora</name>
    <dbReference type="NCBI Taxonomy" id="362788"/>
    <lineage>
        <taxon>Eukaryota</taxon>
        <taxon>Viridiplantae</taxon>
        <taxon>Streptophyta</taxon>
        <taxon>Embryophyta</taxon>
        <taxon>Tracheophyta</taxon>
        <taxon>Spermatophyta</taxon>
        <taxon>Magnoliopsida</taxon>
        <taxon>eudicotyledons</taxon>
        <taxon>Gunneridae</taxon>
        <taxon>Pentapetalae</taxon>
        <taxon>rosids</taxon>
        <taxon>fabids</taxon>
        <taxon>Fabales</taxon>
        <taxon>Fabaceae</taxon>
        <taxon>Caesalpinioideae</taxon>
        <taxon>Cassia clade</taxon>
        <taxon>Senna</taxon>
    </lineage>
</organism>
<feature type="repeat" description="ANK" evidence="12">
    <location>
        <begin position="157"/>
        <end position="189"/>
    </location>
</feature>
<keyword evidence="6" id="KW-0479">Metal-binding</keyword>
<evidence type="ECO:0000259" key="15">
    <source>
        <dbReference type="PROSITE" id="PS50089"/>
    </source>
</evidence>
<comment type="caution">
    <text evidence="16">The sequence shown here is derived from an EMBL/GenBank/DDBJ whole genome shotgun (WGS) entry which is preliminary data.</text>
</comment>
<dbReference type="EMBL" id="JAAIUW010000001">
    <property type="protein sequence ID" value="KAF7845509.1"/>
    <property type="molecule type" value="Genomic_DNA"/>
</dbReference>
<keyword evidence="10" id="KW-0862">Zinc</keyword>
<dbReference type="PANTHER" id="PTHR24198:SF165">
    <property type="entry name" value="ANKYRIN REPEAT-CONTAINING PROTEIN-RELATED"/>
    <property type="match status" value="1"/>
</dbReference>
<comment type="pathway">
    <text evidence="3">Protein modification; protein ubiquitination.</text>
</comment>
<dbReference type="InterPro" id="IPR013083">
    <property type="entry name" value="Znf_RING/FYVE/PHD"/>
</dbReference>
<feature type="repeat" description="ANK" evidence="12">
    <location>
        <begin position="78"/>
        <end position="110"/>
    </location>
</feature>
<reference evidence="16" key="1">
    <citation type="submission" date="2020-09" db="EMBL/GenBank/DDBJ databases">
        <title>Genome-Enabled Discovery of Anthraquinone Biosynthesis in Senna tora.</title>
        <authorList>
            <person name="Kang S.-H."/>
            <person name="Pandey R.P."/>
            <person name="Lee C.-M."/>
            <person name="Sim J.-S."/>
            <person name="Jeong J.-T."/>
            <person name="Choi B.-S."/>
            <person name="Jung M."/>
            <person name="Ginzburg D."/>
            <person name="Zhao K."/>
            <person name="Won S.Y."/>
            <person name="Oh T.-J."/>
            <person name="Yu Y."/>
            <person name="Kim N.-H."/>
            <person name="Lee O.R."/>
            <person name="Lee T.-H."/>
            <person name="Bashyal P."/>
            <person name="Kim T.-S."/>
            <person name="Lee W.-H."/>
            <person name="Kawkins C."/>
            <person name="Kim C.-K."/>
            <person name="Kim J.S."/>
            <person name="Ahn B.O."/>
            <person name="Rhee S.Y."/>
            <person name="Sohng J.K."/>
        </authorList>
    </citation>
    <scope>NUCLEOTIDE SEQUENCE</scope>
    <source>
        <tissue evidence="16">Leaf</tissue>
    </source>
</reference>
<feature type="repeat" description="ANK" evidence="12">
    <location>
        <begin position="194"/>
        <end position="226"/>
    </location>
</feature>
<feature type="region of interest" description="Disordered" evidence="14">
    <location>
        <begin position="384"/>
        <end position="435"/>
    </location>
</feature>
<dbReference type="AlphaFoldDB" id="A0A834XJV5"/>
<dbReference type="Proteomes" id="UP000634136">
    <property type="component" value="Unassembled WGS sequence"/>
</dbReference>
<dbReference type="Pfam" id="PF12796">
    <property type="entry name" value="Ank_2"/>
    <property type="match status" value="3"/>
</dbReference>
<keyword evidence="11 12" id="KW-0040">ANK repeat</keyword>
<sequence length="435" mass="47076">MGQRLSCRQRHENALFTSVANGDLEVLEAMLEQDSSVLEETLGHSKLSPLHVAAANGRIEVLSMLLDRSVNVDILSRHKQTPLMLAVMHGKTDCVEKLIQAGANILMFDSLRGRTCLHHAAYYGHTDCLKAILSAAHSSPVASSWGFARFVNIRDGNGATPLHLAARQRRPECLRTLLDNGALVCASTGGYGYAGSTPLHLAARSGSLDCVRILLAWGADRLQLDSSGRIPFTVALKRKHKACAILLDPSSAAPLVWPSPLKFISELNQEAKALLEKALMETNREREKTLLKEGDMPPSPLHSESEDDIDSEASSNMELCCICFDQVCTIEVRPCGHQMCAHCTLALCCHKKLDPGAACPTGPACPFCRGAILQLIVAKIKTSSDTEVESSPTTKPRRSRRSNFSEGSSSFKGLSAMGSFGRMTGRNSGKIADEK</sequence>
<evidence type="ECO:0000256" key="6">
    <source>
        <dbReference type="ARBA" id="ARBA00022723"/>
    </source>
</evidence>
<evidence type="ECO:0000256" key="1">
    <source>
        <dbReference type="ARBA" id="ARBA00000900"/>
    </source>
</evidence>
<dbReference type="SMART" id="SM00248">
    <property type="entry name" value="ANK"/>
    <property type="match status" value="7"/>
</dbReference>
<evidence type="ECO:0000256" key="10">
    <source>
        <dbReference type="ARBA" id="ARBA00022833"/>
    </source>
</evidence>
<evidence type="ECO:0000256" key="3">
    <source>
        <dbReference type="ARBA" id="ARBA00004906"/>
    </source>
</evidence>
<keyword evidence="17" id="KW-1185">Reference proteome</keyword>
<evidence type="ECO:0000256" key="11">
    <source>
        <dbReference type="ARBA" id="ARBA00023043"/>
    </source>
</evidence>
<dbReference type="EC" id="2.3.2.27" evidence="4"/>
<dbReference type="OrthoDB" id="194358at2759"/>
<dbReference type="InterPro" id="IPR036770">
    <property type="entry name" value="Ankyrin_rpt-contain_sf"/>
</dbReference>
<name>A0A834XJV5_9FABA</name>
<feature type="region of interest" description="Disordered" evidence="14">
    <location>
        <begin position="289"/>
        <end position="308"/>
    </location>
</feature>
<evidence type="ECO:0000256" key="12">
    <source>
        <dbReference type="PROSITE-ProRule" id="PRU00023"/>
    </source>
</evidence>
<dbReference type="PROSITE" id="PS50088">
    <property type="entry name" value="ANK_REPEAT"/>
    <property type="match status" value="4"/>
</dbReference>
<keyword evidence="8 13" id="KW-0863">Zinc-finger</keyword>
<dbReference type="SUPFAM" id="SSF48403">
    <property type="entry name" value="Ankyrin repeat"/>
    <property type="match status" value="1"/>
</dbReference>
<dbReference type="PANTHER" id="PTHR24198">
    <property type="entry name" value="ANKYRIN REPEAT AND PROTEIN KINASE DOMAIN-CONTAINING PROTEIN"/>
    <property type="match status" value="1"/>
</dbReference>
<evidence type="ECO:0000256" key="7">
    <source>
        <dbReference type="ARBA" id="ARBA00022737"/>
    </source>
</evidence>
<proteinExistence type="predicted"/>
<accession>A0A834XJV5</accession>
<evidence type="ECO:0000256" key="2">
    <source>
        <dbReference type="ARBA" id="ARBA00004413"/>
    </source>
</evidence>
<dbReference type="GO" id="GO:0061630">
    <property type="term" value="F:ubiquitin protein ligase activity"/>
    <property type="evidence" value="ECO:0007669"/>
    <property type="project" value="UniProtKB-EC"/>
</dbReference>
<dbReference type="GO" id="GO:0005886">
    <property type="term" value="C:plasma membrane"/>
    <property type="evidence" value="ECO:0007669"/>
    <property type="project" value="UniProtKB-SubCell"/>
</dbReference>
<dbReference type="PROSITE" id="PS50297">
    <property type="entry name" value="ANK_REP_REGION"/>
    <property type="match status" value="4"/>
</dbReference>
<dbReference type="Pfam" id="PF24921">
    <property type="entry name" value="RING_XB3-XBAT31"/>
    <property type="match status" value="1"/>
</dbReference>
<dbReference type="InterPro" id="IPR056760">
    <property type="entry name" value="RING_XB3-like"/>
</dbReference>
<gene>
    <name evidence="16" type="ORF">G2W53_002414</name>
</gene>
<evidence type="ECO:0000256" key="4">
    <source>
        <dbReference type="ARBA" id="ARBA00012483"/>
    </source>
</evidence>
<evidence type="ECO:0000256" key="13">
    <source>
        <dbReference type="PROSITE-ProRule" id="PRU00175"/>
    </source>
</evidence>
<protein>
    <recommendedName>
        <fullName evidence="4">RING-type E3 ubiquitin transferase</fullName>
        <ecNumber evidence="4">2.3.2.27</ecNumber>
    </recommendedName>
</protein>
<dbReference type="Gene3D" id="1.25.40.20">
    <property type="entry name" value="Ankyrin repeat-containing domain"/>
    <property type="match status" value="2"/>
</dbReference>
<keyword evidence="7" id="KW-0677">Repeat</keyword>
<keyword evidence="9" id="KW-0833">Ubl conjugation pathway</keyword>
<evidence type="ECO:0000313" key="17">
    <source>
        <dbReference type="Proteomes" id="UP000634136"/>
    </source>
</evidence>
<evidence type="ECO:0000256" key="8">
    <source>
        <dbReference type="ARBA" id="ARBA00022771"/>
    </source>
</evidence>
<feature type="domain" description="RING-type" evidence="15">
    <location>
        <begin position="320"/>
        <end position="369"/>
    </location>
</feature>
<dbReference type="Gene3D" id="3.30.40.10">
    <property type="entry name" value="Zinc/RING finger domain, C3HC4 (zinc finger)"/>
    <property type="match status" value="1"/>
</dbReference>
<comment type="catalytic activity">
    <reaction evidence="1">
        <text>S-ubiquitinyl-[E2 ubiquitin-conjugating enzyme]-L-cysteine + [acceptor protein]-L-lysine = [E2 ubiquitin-conjugating enzyme]-L-cysteine + N(6)-ubiquitinyl-[acceptor protein]-L-lysine.</text>
        <dbReference type="EC" id="2.3.2.27"/>
    </reaction>
</comment>
<evidence type="ECO:0000313" key="16">
    <source>
        <dbReference type="EMBL" id="KAF7845509.1"/>
    </source>
</evidence>
<dbReference type="PROSITE" id="PS50089">
    <property type="entry name" value="ZF_RING_2"/>
    <property type="match status" value="1"/>
</dbReference>